<evidence type="ECO:0000256" key="1">
    <source>
        <dbReference type="ARBA" id="ARBA00001971"/>
    </source>
</evidence>
<dbReference type="PROSITE" id="PS00086">
    <property type="entry name" value="CYTOCHROME_P450"/>
    <property type="match status" value="1"/>
</dbReference>
<evidence type="ECO:0000256" key="3">
    <source>
        <dbReference type="ARBA" id="ARBA00004174"/>
    </source>
</evidence>
<dbReference type="SUPFAM" id="SSF48264">
    <property type="entry name" value="Cytochrome P450"/>
    <property type="match status" value="1"/>
</dbReference>
<evidence type="ECO:0000256" key="15">
    <source>
        <dbReference type="RuleBase" id="RU000461"/>
    </source>
</evidence>
<dbReference type="InterPro" id="IPR017972">
    <property type="entry name" value="Cyt_P450_CS"/>
</dbReference>
<keyword evidence="10 15" id="KW-0560">Oxidoreductase</keyword>
<accession>A0A226EMG7</accession>
<evidence type="ECO:0000256" key="14">
    <source>
        <dbReference type="PIRSR" id="PIRSR602401-1"/>
    </source>
</evidence>
<evidence type="ECO:0000256" key="13">
    <source>
        <dbReference type="ARBA" id="ARBA00023136"/>
    </source>
</evidence>
<organism evidence="16 17">
    <name type="scientific">Folsomia candida</name>
    <name type="common">Springtail</name>
    <dbReference type="NCBI Taxonomy" id="158441"/>
    <lineage>
        <taxon>Eukaryota</taxon>
        <taxon>Metazoa</taxon>
        <taxon>Ecdysozoa</taxon>
        <taxon>Arthropoda</taxon>
        <taxon>Hexapoda</taxon>
        <taxon>Collembola</taxon>
        <taxon>Entomobryomorpha</taxon>
        <taxon>Isotomoidea</taxon>
        <taxon>Isotomidae</taxon>
        <taxon>Proisotominae</taxon>
        <taxon>Folsomia</taxon>
    </lineage>
</organism>
<comment type="cofactor">
    <cofactor evidence="1 14">
        <name>heme</name>
        <dbReference type="ChEBI" id="CHEBI:30413"/>
    </cofactor>
</comment>
<keyword evidence="7 14" id="KW-0479">Metal-binding</keyword>
<evidence type="ECO:0000256" key="4">
    <source>
        <dbReference type="ARBA" id="ARBA00004406"/>
    </source>
</evidence>
<dbReference type="EMBL" id="LNIX01000002">
    <property type="protein sequence ID" value="OXA58885.1"/>
    <property type="molecule type" value="Genomic_DNA"/>
</dbReference>
<dbReference type="Pfam" id="PF00067">
    <property type="entry name" value="p450"/>
    <property type="match status" value="1"/>
</dbReference>
<dbReference type="InterPro" id="IPR036396">
    <property type="entry name" value="Cyt_P450_sf"/>
</dbReference>
<dbReference type="OrthoDB" id="3934656at2759"/>
<dbReference type="GO" id="GO:0005789">
    <property type="term" value="C:endoplasmic reticulum membrane"/>
    <property type="evidence" value="ECO:0007669"/>
    <property type="project" value="UniProtKB-SubCell"/>
</dbReference>
<keyword evidence="13" id="KW-0472">Membrane</keyword>
<comment type="similarity">
    <text evidence="5 15">Belongs to the cytochrome P450 family.</text>
</comment>
<name>A0A226EMG7_FOLCA</name>
<evidence type="ECO:0000256" key="2">
    <source>
        <dbReference type="ARBA" id="ARBA00003690"/>
    </source>
</evidence>
<dbReference type="OMA" id="ICYDMFQ"/>
<feature type="binding site" description="axial binding residue" evidence="14">
    <location>
        <position position="449"/>
    </location>
    <ligand>
        <name>heme</name>
        <dbReference type="ChEBI" id="CHEBI:30413"/>
    </ligand>
    <ligandPart>
        <name>Fe</name>
        <dbReference type="ChEBI" id="CHEBI:18248"/>
    </ligandPart>
</feature>
<dbReference type="STRING" id="158441.A0A226EMG7"/>
<evidence type="ECO:0000256" key="6">
    <source>
        <dbReference type="ARBA" id="ARBA00022617"/>
    </source>
</evidence>
<dbReference type="PRINTS" id="PR00385">
    <property type="entry name" value="P450"/>
</dbReference>
<dbReference type="GO" id="GO:0020037">
    <property type="term" value="F:heme binding"/>
    <property type="evidence" value="ECO:0007669"/>
    <property type="project" value="InterPro"/>
</dbReference>
<dbReference type="PANTHER" id="PTHR24300">
    <property type="entry name" value="CYTOCHROME P450 508A4-RELATED"/>
    <property type="match status" value="1"/>
</dbReference>
<dbReference type="GO" id="GO:0006805">
    <property type="term" value="P:xenobiotic metabolic process"/>
    <property type="evidence" value="ECO:0007669"/>
    <property type="project" value="TreeGrafter"/>
</dbReference>
<evidence type="ECO:0000256" key="5">
    <source>
        <dbReference type="ARBA" id="ARBA00010617"/>
    </source>
</evidence>
<proteinExistence type="inferred from homology"/>
<sequence length="504" mass="57730">MFATFFTCVVSALLIYYLLTKRRNRKLPPGPARYPILGNLPQMAKAHPFGYRAFHKLSEQYGEIMSVKVGLQEMVVLSSHKVMKAILDKDEVSGRLWTGILEDRSFGKELGIAFSSGDLQKQLKTFVIKALREFGFGKSASMESIVELELECMDKRLRSASKVNGGKVLMERFFQPSLMNVLWTMMAAKRYDHDDPKLTKLLEINSGWFQTGSFGSGIITAFPFIRFLFPEWTGYSSLMHGNRKIHQFARDIMQEHRSRGTYKTDPQSFVDVFLREIDNQDGDLTTAFTDEQFMIICYDMFQGGFETSSNTLAFAILYMILNPEVQTKVQEELDSVCPSKKTPILLSQRTKYEIAKLTYTYATLMEAFRMSNILPISGPRKAMTDYTYDGYVIPKGTAITFNTYSVMRSKETWGDPDKFRPERFLNPDGGLNSLVDLIGISWGHGRRSCIGEILARTTVFMYFTYLLHNFSFRRVHDTKLPTTEPIYGIILSPQPYELIVEQRS</sequence>
<dbReference type="Gene3D" id="1.10.630.10">
    <property type="entry name" value="Cytochrome P450"/>
    <property type="match status" value="1"/>
</dbReference>
<dbReference type="InterPro" id="IPR050182">
    <property type="entry name" value="Cytochrome_P450_fam2"/>
</dbReference>
<dbReference type="AlphaFoldDB" id="A0A226EMG7"/>
<reference evidence="16 17" key="1">
    <citation type="submission" date="2015-12" db="EMBL/GenBank/DDBJ databases">
        <title>The genome of Folsomia candida.</title>
        <authorList>
            <person name="Faddeeva A."/>
            <person name="Derks M.F."/>
            <person name="Anvar Y."/>
            <person name="Smit S."/>
            <person name="Van Straalen N."/>
            <person name="Roelofs D."/>
        </authorList>
    </citation>
    <scope>NUCLEOTIDE SEQUENCE [LARGE SCALE GENOMIC DNA]</scope>
    <source>
        <strain evidence="16 17">VU population</strain>
        <tissue evidence="16">Whole body</tissue>
    </source>
</reference>
<evidence type="ECO:0000313" key="17">
    <source>
        <dbReference type="Proteomes" id="UP000198287"/>
    </source>
</evidence>
<evidence type="ECO:0000256" key="12">
    <source>
        <dbReference type="ARBA" id="ARBA00023033"/>
    </source>
</evidence>
<dbReference type="InterPro" id="IPR001128">
    <property type="entry name" value="Cyt_P450"/>
</dbReference>
<dbReference type="InterPro" id="IPR002401">
    <property type="entry name" value="Cyt_P450_E_grp-I"/>
</dbReference>
<keyword evidence="6 14" id="KW-0349">Heme</keyword>
<dbReference type="GO" id="GO:0005506">
    <property type="term" value="F:iron ion binding"/>
    <property type="evidence" value="ECO:0007669"/>
    <property type="project" value="InterPro"/>
</dbReference>
<keyword evidence="8" id="KW-0256">Endoplasmic reticulum</keyword>
<keyword evidence="9" id="KW-0492">Microsome</keyword>
<dbReference type="FunFam" id="1.10.630.10:FF:000238">
    <property type="entry name" value="Cytochrome P450 2A6"/>
    <property type="match status" value="1"/>
</dbReference>
<evidence type="ECO:0000256" key="8">
    <source>
        <dbReference type="ARBA" id="ARBA00022824"/>
    </source>
</evidence>
<dbReference type="GO" id="GO:0006082">
    <property type="term" value="P:organic acid metabolic process"/>
    <property type="evidence" value="ECO:0007669"/>
    <property type="project" value="TreeGrafter"/>
</dbReference>
<keyword evidence="12 15" id="KW-0503">Monooxygenase</keyword>
<dbReference type="PRINTS" id="PR00463">
    <property type="entry name" value="EP450I"/>
</dbReference>
<evidence type="ECO:0000256" key="11">
    <source>
        <dbReference type="ARBA" id="ARBA00023004"/>
    </source>
</evidence>
<keyword evidence="11 14" id="KW-0408">Iron</keyword>
<comment type="caution">
    <text evidence="16">The sequence shown here is derived from an EMBL/GenBank/DDBJ whole genome shotgun (WGS) entry which is preliminary data.</text>
</comment>
<protein>
    <submittedName>
        <fullName evidence="16">Methyl farnesoate epoxidase</fullName>
    </submittedName>
</protein>
<keyword evidence="17" id="KW-1185">Reference proteome</keyword>
<evidence type="ECO:0000256" key="10">
    <source>
        <dbReference type="ARBA" id="ARBA00023002"/>
    </source>
</evidence>
<evidence type="ECO:0000256" key="9">
    <source>
        <dbReference type="ARBA" id="ARBA00022848"/>
    </source>
</evidence>
<dbReference type="PANTHER" id="PTHR24300:SF376">
    <property type="entry name" value="CYTOCHROME P450 15A1"/>
    <property type="match status" value="1"/>
</dbReference>
<evidence type="ECO:0000256" key="7">
    <source>
        <dbReference type="ARBA" id="ARBA00022723"/>
    </source>
</evidence>
<dbReference type="Proteomes" id="UP000198287">
    <property type="component" value="Unassembled WGS sequence"/>
</dbReference>
<evidence type="ECO:0000313" key="16">
    <source>
        <dbReference type="EMBL" id="OXA58885.1"/>
    </source>
</evidence>
<comment type="subcellular location">
    <subcellularLocation>
        <location evidence="4">Endoplasmic reticulum membrane</location>
        <topology evidence="4">Peripheral membrane protein</topology>
    </subcellularLocation>
    <subcellularLocation>
        <location evidence="3">Microsome membrane</location>
        <topology evidence="3">Peripheral membrane protein</topology>
    </subcellularLocation>
</comment>
<dbReference type="GO" id="GO:0008395">
    <property type="term" value="F:steroid hydroxylase activity"/>
    <property type="evidence" value="ECO:0007669"/>
    <property type="project" value="TreeGrafter"/>
</dbReference>
<comment type="function">
    <text evidence="2">May be involved in the metabolism of insect hormones and in the breakdown of synthetic insecticides.</text>
</comment>
<gene>
    <name evidence="16" type="ORF">Fcan01_05655</name>
</gene>
<dbReference type="GO" id="GO:0016712">
    <property type="term" value="F:oxidoreductase activity, acting on paired donors, with incorporation or reduction of molecular oxygen, reduced flavin or flavoprotein as one donor, and incorporation of one atom of oxygen"/>
    <property type="evidence" value="ECO:0007669"/>
    <property type="project" value="TreeGrafter"/>
</dbReference>